<dbReference type="PANTHER" id="PTHR24348">
    <property type="entry name" value="SERINE/THREONINE-PROTEIN KINASE UNC-51-RELATED"/>
    <property type="match status" value="1"/>
</dbReference>
<name>A0A0A1TYA9_ENTIV</name>
<dbReference type="Gene3D" id="1.10.510.10">
    <property type="entry name" value="Transferase(Phosphotransferase) domain 1"/>
    <property type="match status" value="1"/>
</dbReference>
<dbReference type="OMA" id="PERIFDT"/>
<feature type="domain" description="Protein kinase" evidence="7">
    <location>
        <begin position="28"/>
        <end position="270"/>
    </location>
</feature>
<protein>
    <submittedName>
        <fullName evidence="8">Uncharacterized protein</fullName>
    </submittedName>
</protein>
<dbReference type="InterPro" id="IPR011993">
    <property type="entry name" value="PH-like_dom_sf"/>
</dbReference>
<dbReference type="InterPro" id="IPR001849">
    <property type="entry name" value="PH_domain"/>
</dbReference>
<gene>
    <name evidence="8" type="ORF">EIN_376710</name>
</gene>
<keyword evidence="3" id="KW-0418">Kinase</keyword>
<dbReference type="GO" id="GO:0005829">
    <property type="term" value="C:cytosol"/>
    <property type="evidence" value="ECO:0007669"/>
    <property type="project" value="TreeGrafter"/>
</dbReference>
<dbReference type="PROSITE" id="PS50011">
    <property type="entry name" value="PROTEIN_KINASE_DOM"/>
    <property type="match status" value="1"/>
</dbReference>
<evidence type="ECO:0000256" key="2">
    <source>
        <dbReference type="ARBA" id="ARBA00022741"/>
    </source>
</evidence>
<reference evidence="8 9" key="1">
    <citation type="submission" date="2012-10" db="EMBL/GenBank/DDBJ databases">
        <authorList>
            <person name="Zafar N."/>
            <person name="Inman J."/>
            <person name="Hall N."/>
            <person name="Lorenzi H."/>
            <person name="Caler E."/>
        </authorList>
    </citation>
    <scope>NUCLEOTIDE SEQUENCE [LARGE SCALE GENOMIC DNA]</scope>
    <source>
        <strain evidence="8 9">IP1</strain>
    </source>
</reference>
<dbReference type="AlphaFoldDB" id="A0A0A1TYA9"/>
<keyword evidence="1" id="KW-0808">Transferase</keyword>
<evidence type="ECO:0000259" key="7">
    <source>
        <dbReference type="PROSITE" id="PS50011"/>
    </source>
</evidence>
<evidence type="ECO:0000256" key="3">
    <source>
        <dbReference type="ARBA" id="ARBA00022777"/>
    </source>
</evidence>
<accession>A0A0A1TYA9</accession>
<dbReference type="PROSITE" id="PS50003">
    <property type="entry name" value="PH_DOMAIN"/>
    <property type="match status" value="1"/>
</dbReference>
<dbReference type="GO" id="GO:0005776">
    <property type="term" value="C:autophagosome"/>
    <property type="evidence" value="ECO:0007669"/>
    <property type="project" value="TreeGrafter"/>
</dbReference>
<evidence type="ECO:0000259" key="6">
    <source>
        <dbReference type="PROSITE" id="PS50003"/>
    </source>
</evidence>
<dbReference type="Proteomes" id="UP000014680">
    <property type="component" value="Unassembled WGS sequence"/>
</dbReference>
<dbReference type="PANTHER" id="PTHR24348:SF22">
    <property type="entry name" value="NON-SPECIFIC SERINE_THREONINE PROTEIN KINASE"/>
    <property type="match status" value="1"/>
</dbReference>
<dbReference type="GeneID" id="14882509"/>
<dbReference type="GO" id="GO:0005524">
    <property type="term" value="F:ATP binding"/>
    <property type="evidence" value="ECO:0007669"/>
    <property type="project" value="UniProtKB-KW"/>
</dbReference>
<feature type="coiled-coil region" evidence="5">
    <location>
        <begin position="359"/>
        <end position="416"/>
    </location>
</feature>
<dbReference type="InterPro" id="IPR011009">
    <property type="entry name" value="Kinase-like_dom_sf"/>
</dbReference>
<dbReference type="GO" id="GO:0000407">
    <property type="term" value="C:phagophore assembly site"/>
    <property type="evidence" value="ECO:0007669"/>
    <property type="project" value="TreeGrafter"/>
</dbReference>
<dbReference type="InterPro" id="IPR000719">
    <property type="entry name" value="Prot_kinase_dom"/>
</dbReference>
<dbReference type="GO" id="GO:0010506">
    <property type="term" value="P:regulation of autophagy"/>
    <property type="evidence" value="ECO:0007669"/>
    <property type="project" value="InterPro"/>
</dbReference>
<sequence>MLPMNSLKPAKSSQCVLEDMVPAVIGKYSRGMLLGETELGLLYSGYNTSTKEIVSIILVTDQMYNGGDDYLLKTVEYLYDKDVKGIIQYRDVVQVEGGFTFIIIDFYALGQLSDYVNMFVLFPEHIVKIIAMQFVNTLEALSNAHVIYDKLSLINTFINSKGVLQLIGLLPPSVRKSQICTPKKFVQQNRKSLINSPTTSRDSWNLGIALIELLTGRVFCGTESCAQDVIKETDFPQEVSDECKQFLMCCMDEVPMGKVSFDTLKNHPWLEDVSELHSEILMFLSEFLEKTPPYDNYKIDPEAMKPGVSFVNVCPSMKLVTDDEIKDYETISDLSLTYVILNKIVEDVCTSETFEEDQKEDLTCLVEEIQKSLQSTELKVDKKPSEISMSNFSSTLENQAKRISVIQEQVQNYAERNKVAVQEIEKIQAFLMGTKSGVELLANALYGRIGPDRLKGEKEGVLCYLHQKDDKSDKKKGKSVTEKISEKNWKKVFVILKHTFLFVFKSAEDPTLIDVFLFQQGHAKPLQDKFERKFTFGVESHIFAANDDGGMNEWTKALNNATNWYAI</sequence>
<dbReference type="RefSeq" id="XP_004182832.1">
    <property type="nucleotide sequence ID" value="XM_004182784.1"/>
</dbReference>
<dbReference type="EMBL" id="KB207268">
    <property type="protein sequence ID" value="ELP83486.1"/>
    <property type="molecule type" value="Genomic_DNA"/>
</dbReference>
<keyword evidence="4" id="KW-0067">ATP-binding</keyword>
<dbReference type="SMART" id="SM00220">
    <property type="entry name" value="S_TKc"/>
    <property type="match status" value="1"/>
</dbReference>
<dbReference type="Pfam" id="PF00069">
    <property type="entry name" value="Pkinase"/>
    <property type="match status" value="1"/>
</dbReference>
<evidence type="ECO:0000313" key="8">
    <source>
        <dbReference type="EMBL" id="ELP83486.1"/>
    </source>
</evidence>
<dbReference type="SUPFAM" id="SSF50729">
    <property type="entry name" value="PH domain-like"/>
    <property type="match status" value="1"/>
</dbReference>
<organism evidence="8 9">
    <name type="scientific">Entamoeba invadens IP1</name>
    <dbReference type="NCBI Taxonomy" id="370355"/>
    <lineage>
        <taxon>Eukaryota</taxon>
        <taxon>Amoebozoa</taxon>
        <taxon>Evosea</taxon>
        <taxon>Archamoebae</taxon>
        <taxon>Mastigamoebida</taxon>
        <taxon>Entamoebidae</taxon>
        <taxon>Entamoeba</taxon>
    </lineage>
</organism>
<evidence type="ECO:0000313" key="9">
    <source>
        <dbReference type="Proteomes" id="UP000014680"/>
    </source>
</evidence>
<evidence type="ECO:0000256" key="5">
    <source>
        <dbReference type="SAM" id="Coils"/>
    </source>
</evidence>
<dbReference type="OrthoDB" id="8596411at2759"/>
<dbReference type="InterPro" id="IPR045269">
    <property type="entry name" value="Atg1-like"/>
</dbReference>
<keyword evidence="2" id="KW-0547">Nucleotide-binding</keyword>
<keyword evidence="5" id="KW-0175">Coiled coil</keyword>
<proteinExistence type="predicted"/>
<dbReference type="KEGG" id="eiv:EIN_376710"/>
<dbReference type="GO" id="GO:0016020">
    <property type="term" value="C:membrane"/>
    <property type="evidence" value="ECO:0007669"/>
    <property type="project" value="TreeGrafter"/>
</dbReference>
<dbReference type="GO" id="GO:0004674">
    <property type="term" value="F:protein serine/threonine kinase activity"/>
    <property type="evidence" value="ECO:0007669"/>
    <property type="project" value="InterPro"/>
</dbReference>
<evidence type="ECO:0000256" key="1">
    <source>
        <dbReference type="ARBA" id="ARBA00022679"/>
    </source>
</evidence>
<keyword evidence="9" id="KW-1185">Reference proteome</keyword>
<dbReference type="Gene3D" id="2.30.29.30">
    <property type="entry name" value="Pleckstrin-homology domain (PH domain)/Phosphotyrosine-binding domain (PTB)"/>
    <property type="match status" value="1"/>
</dbReference>
<dbReference type="Pfam" id="PF00169">
    <property type="entry name" value="PH"/>
    <property type="match status" value="1"/>
</dbReference>
<dbReference type="SUPFAM" id="SSF56112">
    <property type="entry name" value="Protein kinase-like (PK-like)"/>
    <property type="match status" value="1"/>
</dbReference>
<evidence type="ECO:0000256" key="4">
    <source>
        <dbReference type="ARBA" id="ARBA00022840"/>
    </source>
</evidence>
<dbReference type="VEuPathDB" id="AmoebaDB:EIN_376710"/>
<dbReference type="GO" id="GO:0000045">
    <property type="term" value="P:autophagosome assembly"/>
    <property type="evidence" value="ECO:0007669"/>
    <property type="project" value="TreeGrafter"/>
</dbReference>
<feature type="domain" description="PH" evidence="6">
    <location>
        <begin position="455"/>
        <end position="563"/>
    </location>
</feature>